<accession>A0AAD7HIQ5</accession>
<gene>
    <name evidence="2" type="ORF">DFH07DRAFT_1008465</name>
</gene>
<reference evidence="2" key="1">
    <citation type="submission" date="2023-03" db="EMBL/GenBank/DDBJ databases">
        <title>Massive genome expansion in bonnet fungi (Mycena s.s.) driven by repeated elements and novel gene families across ecological guilds.</title>
        <authorList>
            <consortium name="Lawrence Berkeley National Laboratory"/>
            <person name="Harder C.B."/>
            <person name="Miyauchi S."/>
            <person name="Viragh M."/>
            <person name="Kuo A."/>
            <person name="Thoen E."/>
            <person name="Andreopoulos B."/>
            <person name="Lu D."/>
            <person name="Skrede I."/>
            <person name="Drula E."/>
            <person name="Henrissat B."/>
            <person name="Morin E."/>
            <person name="Kohler A."/>
            <person name="Barry K."/>
            <person name="LaButti K."/>
            <person name="Morin E."/>
            <person name="Salamov A."/>
            <person name="Lipzen A."/>
            <person name="Mereny Z."/>
            <person name="Hegedus B."/>
            <person name="Baldrian P."/>
            <person name="Stursova M."/>
            <person name="Weitz H."/>
            <person name="Taylor A."/>
            <person name="Grigoriev I.V."/>
            <person name="Nagy L.G."/>
            <person name="Martin F."/>
            <person name="Kauserud H."/>
        </authorList>
    </citation>
    <scope>NUCLEOTIDE SEQUENCE</scope>
    <source>
        <strain evidence="2">CBHHK188m</strain>
    </source>
</reference>
<dbReference type="AlphaFoldDB" id="A0AAD7HIQ5"/>
<evidence type="ECO:0000313" key="2">
    <source>
        <dbReference type="EMBL" id="KAJ7720757.1"/>
    </source>
</evidence>
<dbReference type="Proteomes" id="UP001215280">
    <property type="component" value="Unassembled WGS sequence"/>
</dbReference>
<comment type="caution">
    <text evidence="2">The sequence shown here is derived from an EMBL/GenBank/DDBJ whole genome shotgun (WGS) entry which is preliminary data.</text>
</comment>
<evidence type="ECO:0000313" key="3">
    <source>
        <dbReference type="Proteomes" id="UP001215280"/>
    </source>
</evidence>
<keyword evidence="3" id="KW-1185">Reference proteome</keyword>
<sequence length="283" mass="31588">MPATTSVNMLQARGAKRTSKKPLDAGYWSPKLGELHAACDARGGTRARSFEIGEAECGPVEDGNTVNTFGPFNGIYCFKVEKSASVEIIFVREPQNPEYSREVHPRRRWHELAAKKQESDGYDVVGYEHVPGVINGSRQIKSQQQLATAYETLHGPNPGHYHYSQDLVAYPDDLFPDPLGLKYLPIFEPYSLEFGSYYFNDNEVETLFLLDCPMIYRLPVLARDSSRLPHVNHHHLVALFTTSLPAFVSHSITANGSTEGANLFGADFDPRDGFAYISLDNSE</sequence>
<organism evidence="2 3">
    <name type="scientific">Mycena maculata</name>
    <dbReference type="NCBI Taxonomy" id="230809"/>
    <lineage>
        <taxon>Eukaryota</taxon>
        <taxon>Fungi</taxon>
        <taxon>Dikarya</taxon>
        <taxon>Basidiomycota</taxon>
        <taxon>Agaricomycotina</taxon>
        <taxon>Agaricomycetes</taxon>
        <taxon>Agaricomycetidae</taxon>
        <taxon>Agaricales</taxon>
        <taxon>Marasmiineae</taxon>
        <taxon>Mycenaceae</taxon>
        <taxon>Mycena</taxon>
    </lineage>
</organism>
<protein>
    <submittedName>
        <fullName evidence="2">Uncharacterized protein</fullName>
    </submittedName>
</protein>
<name>A0AAD7HIQ5_9AGAR</name>
<dbReference type="EMBL" id="JARJLG010000275">
    <property type="protein sequence ID" value="KAJ7720757.1"/>
    <property type="molecule type" value="Genomic_DNA"/>
</dbReference>
<proteinExistence type="predicted"/>
<feature type="region of interest" description="Disordered" evidence="1">
    <location>
        <begin position="1"/>
        <end position="23"/>
    </location>
</feature>
<evidence type="ECO:0000256" key="1">
    <source>
        <dbReference type="SAM" id="MobiDB-lite"/>
    </source>
</evidence>